<keyword evidence="3" id="KW-1185">Reference proteome</keyword>
<dbReference type="Proteomes" id="UP000234240">
    <property type="component" value="Unassembled WGS sequence"/>
</dbReference>
<evidence type="ECO:0008006" key="4">
    <source>
        <dbReference type="Google" id="ProtNLM"/>
    </source>
</evidence>
<keyword evidence="1" id="KW-0732">Signal</keyword>
<feature type="chain" id="PRO_5014769108" description="Lipoprotein SmpA/OmlA domain-containing protein" evidence="1">
    <location>
        <begin position="21"/>
        <end position="98"/>
    </location>
</feature>
<gene>
    <name evidence="2" type="ORF">CYR55_05340</name>
</gene>
<organism evidence="2 3">
    <name type="scientific">Chimaeribacter californicus</name>
    <dbReference type="NCBI Taxonomy" id="2060067"/>
    <lineage>
        <taxon>Bacteria</taxon>
        <taxon>Pseudomonadati</taxon>
        <taxon>Pseudomonadota</taxon>
        <taxon>Gammaproteobacteria</taxon>
        <taxon>Enterobacterales</taxon>
        <taxon>Yersiniaceae</taxon>
        <taxon>Chimaeribacter</taxon>
    </lineage>
</organism>
<evidence type="ECO:0000313" key="3">
    <source>
        <dbReference type="Proteomes" id="UP000234240"/>
    </source>
</evidence>
<dbReference type="EMBL" id="PJZF01000003">
    <property type="protein sequence ID" value="PLR40705.1"/>
    <property type="molecule type" value="Genomic_DNA"/>
</dbReference>
<evidence type="ECO:0000313" key="2">
    <source>
        <dbReference type="EMBL" id="PLR40705.1"/>
    </source>
</evidence>
<comment type="caution">
    <text evidence="2">The sequence shown here is derived from an EMBL/GenBank/DDBJ whole genome shotgun (WGS) entry which is preliminary data.</text>
</comment>
<evidence type="ECO:0000256" key="1">
    <source>
        <dbReference type="SAM" id="SignalP"/>
    </source>
</evidence>
<accession>A0A2N5EDT7</accession>
<dbReference type="OrthoDB" id="6546839at2"/>
<protein>
    <recommendedName>
        <fullName evidence="4">Lipoprotein SmpA/OmlA domain-containing protein</fullName>
    </recommendedName>
</protein>
<reference evidence="2 3" key="1">
    <citation type="submission" date="2017-12" db="EMBL/GenBank/DDBJ databases">
        <title>Characterization of six clinical isolates of Enterochimera gen. nov., a novel genus of the Yersiniaciae family and the three species Enterochimera arupensis sp. nov., Enterochimera coloradensis sp. nov, and Enterochimera californica sp. nov.</title>
        <authorList>
            <person name="Rossi A."/>
            <person name="Fisher M."/>
        </authorList>
    </citation>
    <scope>NUCLEOTIDE SEQUENCE [LARGE SCALE GENOMIC DNA]</scope>
    <source>
        <strain evidence="3">2015-Iso6</strain>
    </source>
</reference>
<sequence length="98" mass="10532">MKKLIIGSLVVMVLSGCVYTGTNFDESKLANVQKGQTTKQEIISYFGNPSTTTVDSEGNELLMWTYSIGSAFGADAKVLAVKTHDGKVESYTVSKSKS</sequence>
<dbReference type="AlphaFoldDB" id="A0A2N5EDT7"/>
<feature type="signal peptide" evidence="1">
    <location>
        <begin position="1"/>
        <end position="20"/>
    </location>
</feature>
<proteinExistence type="predicted"/>
<dbReference type="PROSITE" id="PS51257">
    <property type="entry name" value="PROKAR_LIPOPROTEIN"/>
    <property type="match status" value="1"/>
</dbReference>
<name>A0A2N5EDT7_9GAMM</name>
<dbReference type="RefSeq" id="WP_101815118.1">
    <property type="nucleotide sequence ID" value="NZ_PJZF01000003.1"/>
</dbReference>